<reference evidence="7 8" key="1">
    <citation type="journal article" date="2019" name="Nat. Ecol. Evol.">
        <title>Megaphylogeny resolves global patterns of mushroom evolution.</title>
        <authorList>
            <person name="Varga T."/>
            <person name="Krizsan K."/>
            <person name="Foldi C."/>
            <person name="Dima B."/>
            <person name="Sanchez-Garcia M."/>
            <person name="Sanchez-Ramirez S."/>
            <person name="Szollosi G.J."/>
            <person name="Szarkandi J.G."/>
            <person name="Papp V."/>
            <person name="Albert L."/>
            <person name="Andreopoulos W."/>
            <person name="Angelini C."/>
            <person name="Antonin V."/>
            <person name="Barry K.W."/>
            <person name="Bougher N.L."/>
            <person name="Buchanan P."/>
            <person name="Buyck B."/>
            <person name="Bense V."/>
            <person name="Catcheside P."/>
            <person name="Chovatia M."/>
            <person name="Cooper J."/>
            <person name="Damon W."/>
            <person name="Desjardin D."/>
            <person name="Finy P."/>
            <person name="Geml J."/>
            <person name="Haridas S."/>
            <person name="Hughes K."/>
            <person name="Justo A."/>
            <person name="Karasinski D."/>
            <person name="Kautmanova I."/>
            <person name="Kiss B."/>
            <person name="Kocsube S."/>
            <person name="Kotiranta H."/>
            <person name="LaButti K.M."/>
            <person name="Lechner B.E."/>
            <person name="Liimatainen K."/>
            <person name="Lipzen A."/>
            <person name="Lukacs Z."/>
            <person name="Mihaltcheva S."/>
            <person name="Morgado L.N."/>
            <person name="Niskanen T."/>
            <person name="Noordeloos M.E."/>
            <person name="Ohm R.A."/>
            <person name="Ortiz-Santana B."/>
            <person name="Ovrebo C."/>
            <person name="Racz N."/>
            <person name="Riley R."/>
            <person name="Savchenko A."/>
            <person name="Shiryaev A."/>
            <person name="Soop K."/>
            <person name="Spirin V."/>
            <person name="Szebenyi C."/>
            <person name="Tomsovsky M."/>
            <person name="Tulloss R.E."/>
            <person name="Uehling J."/>
            <person name="Grigoriev I.V."/>
            <person name="Vagvolgyi C."/>
            <person name="Papp T."/>
            <person name="Martin F.M."/>
            <person name="Miettinen O."/>
            <person name="Hibbett D.S."/>
            <person name="Nagy L.G."/>
        </authorList>
    </citation>
    <scope>NUCLEOTIDE SEQUENCE [LARGE SCALE GENOMIC DNA]</scope>
    <source>
        <strain evidence="7 8">FP101781</strain>
    </source>
</reference>
<gene>
    <name evidence="7" type="ORF">FA13DRAFT_1778002</name>
</gene>
<dbReference type="Proteomes" id="UP000298030">
    <property type="component" value="Unassembled WGS sequence"/>
</dbReference>
<comment type="subcellular location">
    <subcellularLocation>
        <location evidence="1">Secreted</location>
    </subcellularLocation>
</comment>
<feature type="chain" id="PRO_5021505465" description="CFEM domain-containing protein" evidence="5">
    <location>
        <begin position="19"/>
        <end position="151"/>
    </location>
</feature>
<keyword evidence="8" id="KW-1185">Reference proteome</keyword>
<proteinExistence type="predicted"/>
<evidence type="ECO:0000313" key="7">
    <source>
        <dbReference type="EMBL" id="TEB24106.1"/>
    </source>
</evidence>
<comment type="caution">
    <text evidence="7">The sequence shown here is derived from an EMBL/GenBank/DDBJ whole genome shotgun (WGS) entry which is preliminary data.</text>
</comment>
<dbReference type="OrthoDB" id="4505683at2759"/>
<keyword evidence="4" id="KW-1015">Disulfide bond</keyword>
<protein>
    <recommendedName>
        <fullName evidence="6">CFEM domain-containing protein</fullName>
    </recommendedName>
</protein>
<dbReference type="InterPro" id="IPR008427">
    <property type="entry name" value="Extracellular_membr_CFEM_dom"/>
</dbReference>
<keyword evidence="3 5" id="KW-0732">Signal</keyword>
<evidence type="ECO:0000259" key="6">
    <source>
        <dbReference type="PROSITE" id="PS52012"/>
    </source>
</evidence>
<evidence type="ECO:0000256" key="2">
    <source>
        <dbReference type="ARBA" id="ARBA00022525"/>
    </source>
</evidence>
<dbReference type="SMART" id="SM00747">
    <property type="entry name" value="CFEM"/>
    <property type="match status" value="1"/>
</dbReference>
<accession>A0A4Y7SQH1</accession>
<evidence type="ECO:0000256" key="5">
    <source>
        <dbReference type="SAM" id="SignalP"/>
    </source>
</evidence>
<name>A0A4Y7SQH1_COPMI</name>
<keyword evidence="2" id="KW-0964">Secreted</keyword>
<evidence type="ECO:0000256" key="3">
    <source>
        <dbReference type="ARBA" id="ARBA00022729"/>
    </source>
</evidence>
<dbReference type="EMBL" id="QPFP01000070">
    <property type="protein sequence ID" value="TEB24106.1"/>
    <property type="molecule type" value="Genomic_DNA"/>
</dbReference>
<evidence type="ECO:0000256" key="1">
    <source>
        <dbReference type="ARBA" id="ARBA00004613"/>
    </source>
</evidence>
<feature type="signal peptide" evidence="5">
    <location>
        <begin position="1"/>
        <end position="18"/>
    </location>
</feature>
<dbReference type="STRING" id="71717.A0A4Y7SQH1"/>
<dbReference type="AlphaFoldDB" id="A0A4Y7SQH1"/>
<organism evidence="7 8">
    <name type="scientific">Coprinellus micaceus</name>
    <name type="common">Glistening ink-cap mushroom</name>
    <name type="synonym">Coprinus micaceus</name>
    <dbReference type="NCBI Taxonomy" id="71717"/>
    <lineage>
        <taxon>Eukaryota</taxon>
        <taxon>Fungi</taxon>
        <taxon>Dikarya</taxon>
        <taxon>Basidiomycota</taxon>
        <taxon>Agaricomycotina</taxon>
        <taxon>Agaricomycetes</taxon>
        <taxon>Agaricomycetidae</taxon>
        <taxon>Agaricales</taxon>
        <taxon>Agaricineae</taxon>
        <taxon>Psathyrellaceae</taxon>
        <taxon>Coprinellus</taxon>
    </lineage>
</organism>
<feature type="domain" description="CFEM" evidence="6">
    <location>
        <begin position="1"/>
        <end position="118"/>
    </location>
</feature>
<dbReference type="PROSITE" id="PS52012">
    <property type="entry name" value="CFEM"/>
    <property type="match status" value="1"/>
</dbReference>
<dbReference type="GO" id="GO:0005576">
    <property type="term" value="C:extracellular region"/>
    <property type="evidence" value="ECO:0007669"/>
    <property type="project" value="UniProtKB-SubCell"/>
</dbReference>
<sequence>MRFTNILAILGAAAFASAQDTSGISACILACSSAAATANNCTSFADIQCVCSSSQFQADATKCLQDNCPSDLETAVNLQLAQCGAASISPTGTAGPPKTLSVTIASTTGTTTAPPTSTGAAQTGTPSNAASLSSAAWGAVALGLAAFGAAL</sequence>
<evidence type="ECO:0000256" key="4">
    <source>
        <dbReference type="ARBA" id="ARBA00023157"/>
    </source>
</evidence>
<evidence type="ECO:0000313" key="8">
    <source>
        <dbReference type="Proteomes" id="UP000298030"/>
    </source>
</evidence>
<dbReference type="Pfam" id="PF05730">
    <property type="entry name" value="CFEM"/>
    <property type="match status" value="1"/>
</dbReference>